<dbReference type="InterPro" id="IPR009057">
    <property type="entry name" value="Homeodomain-like_sf"/>
</dbReference>
<dbReference type="PANTHER" id="PTHR43130:SF3">
    <property type="entry name" value="HTH-TYPE TRANSCRIPTIONAL REGULATOR RV1931C"/>
    <property type="match status" value="1"/>
</dbReference>
<organism evidence="5 6">
    <name type="scientific">Nitrosomonas ureae</name>
    <dbReference type="NCBI Taxonomy" id="44577"/>
    <lineage>
        <taxon>Bacteria</taxon>
        <taxon>Pseudomonadati</taxon>
        <taxon>Pseudomonadota</taxon>
        <taxon>Betaproteobacteria</taxon>
        <taxon>Nitrosomonadales</taxon>
        <taxon>Nitrosomonadaceae</taxon>
        <taxon>Nitrosomonas</taxon>
    </lineage>
</organism>
<dbReference type="SUPFAM" id="SSF46689">
    <property type="entry name" value="Homeodomain-like"/>
    <property type="match status" value="2"/>
</dbReference>
<dbReference type="AlphaFoldDB" id="A0A1H2HM65"/>
<dbReference type="Pfam" id="PF12833">
    <property type="entry name" value="HTH_18"/>
    <property type="match status" value="1"/>
</dbReference>
<keyword evidence="3" id="KW-0804">Transcription</keyword>
<dbReference type="Proteomes" id="UP000182882">
    <property type="component" value="Unassembled WGS sequence"/>
</dbReference>
<keyword evidence="6" id="KW-1185">Reference proteome</keyword>
<dbReference type="PANTHER" id="PTHR43130">
    <property type="entry name" value="ARAC-FAMILY TRANSCRIPTIONAL REGULATOR"/>
    <property type="match status" value="1"/>
</dbReference>
<dbReference type="Pfam" id="PF01965">
    <property type="entry name" value="DJ-1_PfpI"/>
    <property type="match status" value="1"/>
</dbReference>
<dbReference type="InterPro" id="IPR029062">
    <property type="entry name" value="Class_I_gatase-like"/>
</dbReference>
<name>A0A1H2HM65_9PROT</name>
<sequence>MAVPLVAVVAFNHFSPFHLSVPCIIFGDLLHNQKLFELKIYAEESGPIRSNEGLSVKSSLSVEELAQADIIIVPSWRDPAEKPNQIMLDAMVEAHARGNQIVGLCLGTYVLAYAGLLKNHKAATHWEFEQDFINRFPDVELDCNALYVDDDRLITSAGTAAGLDCCLYLVRQRYGSVIANKLARRMVIPPYREGGQAQFIERPIPVSTQDARINKLLDYLRNNLNKMHGLDELASYSMMSRRTFTRQFYKATGMSVGDWLLIERLQRSQELLESTSLAIDTIAEQVGFHSTVSLRQHFKHRFNVTPSEWRKTFQGKFPRLASVELA</sequence>
<gene>
    <name evidence="5" type="ORF">SAMN05216406_15511</name>
</gene>
<dbReference type="InterPro" id="IPR018060">
    <property type="entry name" value="HTH_AraC"/>
</dbReference>
<dbReference type="GO" id="GO:0043565">
    <property type="term" value="F:sequence-specific DNA binding"/>
    <property type="evidence" value="ECO:0007669"/>
    <property type="project" value="InterPro"/>
</dbReference>
<dbReference type="RefSeq" id="WP_074702226.1">
    <property type="nucleotide sequence ID" value="NZ_FNLN01000055.1"/>
</dbReference>
<evidence type="ECO:0000256" key="2">
    <source>
        <dbReference type="ARBA" id="ARBA00023125"/>
    </source>
</evidence>
<proteinExistence type="predicted"/>
<dbReference type="GO" id="GO:0003700">
    <property type="term" value="F:DNA-binding transcription factor activity"/>
    <property type="evidence" value="ECO:0007669"/>
    <property type="project" value="InterPro"/>
</dbReference>
<keyword evidence="1" id="KW-0805">Transcription regulation</keyword>
<evidence type="ECO:0000313" key="6">
    <source>
        <dbReference type="Proteomes" id="UP000182882"/>
    </source>
</evidence>
<dbReference type="SUPFAM" id="SSF52317">
    <property type="entry name" value="Class I glutamine amidotransferase-like"/>
    <property type="match status" value="1"/>
</dbReference>
<protein>
    <submittedName>
        <fullName evidence="5">Transcriptional regulator, AraC family with amidase-like domain</fullName>
    </submittedName>
</protein>
<dbReference type="PROSITE" id="PS01124">
    <property type="entry name" value="HTH_ARAC_FAMILY_2"/>
    <property type="match status" value="1"/>
</dbReference>
<evidence type="ECO:0000256" key="1">
    <source>
        <dbReference type="ARBA" id="ARBA00023015"/>
    </source>
</evidence>
<dbReference type="Gene3D" id="1.10.10.60">
    <property type="entry name" value="Homeodomain-like"/>
    <property type="match status" value="2"/>
</dbReference>
<reference evidence="6" key="1">
    <citation type="submission" date="2016-10" db="EMBL/GenBank/DDBJ databases">
        <authorList>
            <person name="Varghese N."/>
            <person name="Submissions S."/>
        </authorList>
    </citation>
    <scope>NUCLEOTIDE SEQUENCE [LARGE SCALE GENOMIC DNA]</scope>
    <source>
        <strain evidence="6">Nm10</strain>
    </source>
</reference>
<dbReference type="InterPro" id="IPR002818">
    <property type="entry name" value="DJ-1/PfpI"/>
</dbReference>
<evidence type="ECO:0000313" key="5">
    <source>
        <dbReference type="EMBL" id="SDU32829.1"/>
    </source>
</evidence>
<dbReference type="Gene3D" id="3.40.50.880">
    <property type="match status" value="1"/>
</dbReference>
<dbReference type="PROSITE" id="PS00041">
    <property type="entry name" value="HTH_ARAC_FAMILY_1"/>
    <property type="match status" value="1"/>
</dbReference>
<feature type="domain" description="HTH araC/xylS-type" evidence="4">
    <location>
        <begin position="214"/>
        <end position="312"/>
    </location>
</feature>
<dbReference type="InterPro" id="IPR018062">
    <property type="entry name" value="HTH_AraC-typ_CS"/>
</dbReference>
<keyword evidence="2" id="KW-0238">DNA-binding</keyword>
<evidence type="ECO:0000259" key="4">
    <source>
        <dbReference type="PROSITE" id="PS01124"/>
    </source>
</evidence>
<evidence type="ECO:0000256" key="3">
    <source>
        <dbReference type="ARBA" id="ARBA00023163"/>
    </source>
</evidence>
<dbReference type="CDD" id="cd03137">
    <property type="entry name" value="GATase1_AraC_1"/>
    <property type="match status" value="1"/>
</dbReference>
<dbReference type="SMART" id="SM00342">
    <property type="entry name" value="HTH_ARAC"/>
    <property type="match status" value="1"/>
</dbReference>
<accession>A0A1H2HM65</accession>
<dbReference type="EMBL" id="FNLN01000055">
    <property type="protein sequence ID" value="SDU32829.1"/>
    <property type="molecule type" value="Genomic_DNA"/>
</dbReference>
<dbReference type="InterPro" id="IPR052158">
    <property type="entry name" value="INH-QAR"/>
</dbReference>